<organism evidence="1 2">
    <name type="scientific">Pontibacter virosus</name>
    <dbReference type="NCBI Taxonomy" id="1765052"/>
    <lineage>
        <taxon>Bacteria</taxon>
        <taxon>Pseudomonadati</taxon>
        <taxon>Bacteroidota</taxon>
        <taxon>Cytophagia</taxon>
        <taxon>Cytophagales</taxon>
        <taxon>Hymenobacteraceae</taxon>
        <taxon>Pontibacter</taxon>
    </lineage>
</organism>
<proteinExistence type="predicted"/>
<evidence type="ECO:0000313" key="2">
    <source>
        <dbReference type="Proteomes" id="UP000245466"/>
    </source>
</evidence>
<comment type="caution">
    <text evidence="1">The sequence shown here is derived from an EMBL/GenBank/DDBJ whole genome shotgun (WGS) entry which is preliminary data.</text>
</comment>
<dbReference type="AlphaFoldDB" id="A0A2U1B188"/>
<keyword evidence="2" id="KW-1185">Reference proteome</keyword>
<dbReference type="OrthoDB" id="9789813at2"/>
<keyword evidence="1" id="KW-0238">DNA-binding</keyword>
<accession>A0A2U1B188</accession>
<dbReference type="SUPFAM" id="SSF142906">
    <property type="entry name" value="YjbR-like"/>
    <property type="match status" value="1"/>
</dbReference>
<dbReference type="PANTHER" id="PTHR35145">
    <property type="entry name" value="CYTOPLASMIC PROTEIN-RELATED"/>
    <property type="match status" value="1"/>
</dbReference>
<dbReference type="EMBL" id="QEKI01000003">
    <property type="protein sequence ID" value="PVY42446.1"/>
    <property type="molecule type" value="Genomic_DNA"/>
</dbReference>
<sequence length="115" mass="13206">MNIESLRSYCLSLRGVTEDVKWGNDLCFLIGGKMFCVTNLDGEPSVSFKVSDAEFEELTSLTGIIPAPYMARNKWIQVQSWDKFIDPQWENYVKQSYELIKSKLTKKLQKEIGTS</sequence>
<protein>
    <submittedName>
        <fullName evidence="1">Putative DNA-binding protein (MmcQ/YjbR family)</fullName>
    </submittedName>
</protein>
<dbReference type="GO" id="GO:0003677">
    <property type="term" value="F:DNA binding"/>
    <property type="evidence" value="ECO:0007669"/>
    <property type="project" value="UniProtKB-KW"/>
</dbReference>
<dbReference type="RefSeq" id="WP_116542602.1">
    <property type="nucleotide sequence ID" value="NZ_QEKI01000003.1"/>
</dbReference>
<dbReference type="PANTHER" id="PTHR35145:SF1">
    <property type="entry name" value="CYTOPLASMIC PROTEIN"/>
    <property type="match status" value="1"/>
</dbReference>
<evidence type="ECO:0000313" key="1">
    <source>
        <dbReference type="EMBL" id="PVY42446.1"/>
    </source>
</evidence>
<dbReference type="Pfam" id="PF04237">
    <property type="entry name" value="YjbR"/>
    <property type="match status" value="1"/>
</dbReference>
<reference evidence="1 2" key="1">
    <citation type="submission" date="2018-04" db="EMBL/GenBank/DDBJ databases">
        <title>Genomic Encyclopedia of Type Strains, Phase IV (KMG-IV): sequencing the most valuable type-strain genomes for metagenomic binning, comparative biology and taxonomic classification.</title>
        <authorList>
            <person name="Goeker M."/>
        </authorList>
    </citation>
    <scope>NUCLEOTIDE SEQUENCE [LARGE SCALE GENOMIC DNA]</scope>
    <source>
        <strain evidence="1 2">DSM 100231</strain>
    </source>
</reference>
<name>A0A2U1B188_9BACT</name>
<dbReference type="Gene3D" id="3.90.1150.30">
    <property type="match status" value="1"/>
</dbReference>
<dbReference type="InterPro" id="IPR038056">
    <property type="entry name" value="YjbR-like_sf"/>
</dbReference>
<dbReference type="InterPro" id="IPR058532">
    <property type="entry name" value="YjbR/MT2646/Rv2570-like"/>
</dbReference>
<gene>
    <name evidence="1" type="ORF">C8E01_103316</name>
</gene>
<dbReference type="InterPro" id="IPR007351">
    <property type="entry name" value="YjbR"/>
</dbReference>
<dbReference type="Proteomes" id="UP000245466">
    <property type="component" value="Unassembled WGS sequence"/>
</dbReference>